<evidence type="ECO:0000256" key="2">
    <source>
        <dbReference type="ARBA" id="ARBA00022475"/>
    </source>
</evidence>
<dbReference type="RefSeq" id="WP_126499390.1">
    <property type="nucleotide sequence ID" value="NZ_LR134479.1"/>
</dbReference>
<gene>
    <name evidence="10 11" type="primary">crcB</name>
    <name evidence="10" type="synonym">fluC</name>
    <name evidence="11" type="ORF">NCTC10207_00058</name>
</gene>
<comment type="subcellular location">
    <subcellularLocation>
        <location evidence="1 10">Cell membrane</location>
        <topology evidence="1 10">Multi-pass membrane protein</topology>
    </subcellularLocation>
</comment>
<keyword evidence="10" id="KW-0479">Metal-binding</keyword>
<evidence type="ECO:0000256" key="8">
    <source>
        <dbReference type="ARBA" id="ARBA00035585"/>
    </source>
</evidence>
<dbReference type="GO" id="GO:0046872">
    <property type="term" value="F:metal ion binding"/>
    <property type="evidence" value="ECO:0007669"/>
    <property type="project" value="UniProtKB-KW"/>
</dbReference>
<dbReference type="InterPro" id="IPR003691">
    <property type="entry name" value="FluC"/>
</dbReference>
<evidence type="ECO:0000256" key="5">
    <source>
        <dbReference type="ARBA" id="ARBA00023136"/>
    </source>
</evidence>
<keyword evidence="10" id="KW-0915">Sodium</keyword>
<feature type="transmembrane region" description="Helical" evidence="10">
    <location>
        <begin position="67"/>
        <end position="91"/>
    </location>
</feature>
<evidence type="ECO:0000256" key="3">
    <source>
        <dbReference type="ARBA" id="ARBA00022692"/>
    </source>
</evidence>
<comment type="function">
    <text evidence="9 10">Fluoride-specific ion channel. Important for reducing fluoride concentration in the cell, thus reducing its toxicity.</text>
</comment>
<evidence type="ECO:0000313" key="12">
    <source>
        <dbReference type="Proteomes" id="UP000282386"/>
    </source>
</evidence>
<keyword evidence="2 10" id="KW-1003">Cell membrane</keyword>
<dbReference type="GO" id="GO:0005886">
    <property type="term" value="C:plasma membrane"/>
    <property type="evidence" value="ECO:0007669"/>
    <property type="project" value="UniProtKB-SubCell"/>
</dbReference>
<dbReference type="Proteomes" id="UP000282386">
    <property type="component" value="Chromosome"/>
</dbReference>
<dbReference type="EMBL" id="LR134479">
    <property type="protein sequence ID" value="VEI21992.1"/>
    <property type="molecule type" value="Genomic_DNA"/>
</dbReference>
<comment type="catalytic activity">
    <reaction evidence="8">
        <text>fluoride(in) = fluoride(out)</text>
        <dbReference type="Rhea" id="RHEA:76159"/>
        <dbReference type="ChEBI" id="CHEBI:17051"/>
    </reaction>
    <physiologicalReaction direction="left-to-right" evidence="8">
        <dbReference type="Rhea" id="RHEA:76160"/>
    </physiologicalReaction>
</comment>
<keyword evidence="10" id="KW-0406">Ion transport</keyword>
<dbReference type="GO" id="GO:0140114">
    <property type="term" value="P:cellular detoxification of fluoride"/>
    <property type="evidence" value="ECO:0007669"/>
    <property type="project" value="UniProtKB-UniRule"/>
</dbReference>
<dbReference type="GO" id="GO:0062054">
    <property type="term" value="F:fluoride channel activity"/>
    <property type="evidence" value="ECO:0007669"/>
    <property type="project" value="UniProtKB-UniRule"/>
</dbReference>
<evidence type="ECO:0000313" key="11">
    <source>
        <dbReference type="EMBL" id="VEI21992.1"/>
    </source>
</evidence>
<sequence length="135" mass="14034">MEWMSAAAVFVGGGLGAVLRYYLERFLAPRRTSDALISAVFVINVLGSLALGIVGAAVNVLGGQDAVAYVGLSVGLLGGFTTFSTAMVEAVQALLAGRYARFVMLWLVQPTLSLIVLIAGYTATAAVFLAVFSAR</sequence>
<evidence type="ECO:0000256" key="4">
    <source>
        <dbReference type="ARBA" id="ARBA00022989"/>
    </source>
</evidence>
<feature type="transmembrane region" description="Helical" evidence="10">
    <location>
        <begin position="6"/>
        <end position="23"/>
    </location>
</feature>
<keyword evidence="5 10" id="KW-0472">Membrane</keyword>
<protein>
    <recommendedName>
        <fullName evidence="10">Fluoride-specific ion channel FluC</fullName>
    </recommendedName>
</protein>
<name>A0A7Z9D3X1_9MICC</name>
<dbReference type="AlphaFoldDB" id="A0A7Z9D3X1"/>
<evidence type="ECO:0000256" key="10">
    <source>
        <dbReference type="HAMAP-Rule" id="MF_00454"/>
    </source>
</evidence>
<feature type="binding site" evidence="10">
    <location>
        <position position="78"/>
    </location>
    <ligand>
        <name>Na(+)</name>
        <dbReference type="ChEBI" id="CHEBI:29101"/>
        <note>structural</note>
    </ligand>
</feature>
<feature type="transmembrane region" description="Helical" evidence="10">
    <location>
        <begin position="103"/>
        <end position="132"/>
    </location>
</feature>
<keyword evidence="3 10" id="KW-0812">Transmembrane</keyword>
<dbReference type="Pfam" id="PF02537">
    <property type="entry name" value="CRCB"/>
    <property type="match status" value="1"/>
</dbReference>
<evidence type="ECO:0000256" key="6">
    <source>
        <dbReference type="ARBA" id="ARBA00023303"/>
    </source>
</evidence>
<keyword evidence="10" id="KW-0813">Transport</keyword>
<keyword evidence="6 10" id="KW-0407">Ion channel</keyword>
<accession>A0A7Z9D3X1</accession>
<comment type="similarity">
    <text evidence="7 10">Belongs to the fluoride channel Fluc/FEX (TC 1.A.43) family.</text>
</comment>
<feature type="binding site" evidence="10">
    <location>
        <position position="81"/>
    </location>
    <ligand>
        <name>Na(+)</name>
        <dbReference type="ChEBI" id="CHEBI:29101"/>
        <note>structural</note>
    </ligand>
</feature>
<organism evidence="11 12">
    <name type="scientific">Rothia aeria</name>
    <dbReference type="NCBI Taxonomy" id="172042"/>
    <lineage>
        <taxon>Bacteria</taxon>
        <taxon>Bacillati</taxon>
        <taxon>Actinomycetota</taxon>
        <taxon>Actinomycetes</taxon>
        <taxon>Micrococcales</taxon>
        <taxon>Micrococcaceae</taxon>
        <taxon>Rothia</taxon>
    </lineage>
</organism>
<evidence type="ECO:0000256" key="7">
    <source>
        <dbReference type="ARBA" id="ARBA00035120"/>
    </source>
</evidence>
<dbReference type="HAMAP" id="MF_00454">
    <property type="entry name" value="FluC"/>
    <property type="match status" value="1"/>
</dbReference>
<keyword evidence="4 10" id="KW-1133">Transmembrane helix</keyword>
<feature type="transmembrane region" description="Helical" evidence="10">
    <location>
        <begin position="35"/>
        <end position="61"/>
    </location>
</feature>
<comment type="activity regulation">
    <text evidence="10">Na(+) is not transported, but it plays an essential structural role and its presence is essential for fluoride channel function.</text>
</comment>
<reference evidence="11 12" key="1">
    <citation type="submission" date="2018-12" db="EMBL/GenBank/DDBJ databases">
        <authorList>
            <consortium name="Pathogen Informatics"/>
        </authorList>
    </citation>
    <scope>NUCLEOTIDE SEQUENCE [LARGE SCALE GENOMIC DNA]</scope>
    <source>
        <strain evidence="11 12">NCTC10207</strain>
    </source>
</reference>
<evidence type="ECO:0000256" key="9">
    <source>
        <dbReference type="ARBA" id="ARBA00049940"/>
    </source>
</evidence>
<evidence type="ECO:0000256" key="1">
    <source>
        <dbReference type="ARBA" id="ARBA00004651"/>
    </source>
</evidence>
<proteinExistence type="inferred from homology"/>